<dbReference type="GeneID" id="9665596"/>
<dbReference type="Proteomes" id="UP000005206">
    <property type="component" value="Chromosome 9"/>
</dbReference>
<evidence type="ECO:0000313" key="2">
    <source>
        <dbReference type="Proteomes" id="UP000005206"/>
    </source>
</evidence>
<dbReference type="InterPro" id="IPR011990">
    <property type="entry name" value="TPR-like_helical_dom_sf"/>
</dbReference>
<dbReference type="OrthoDB" id="5103233at2759"/>
<evidence type="ECO:0008006" key="3">
    <source>
        <dbReference type="Google" id="ProtNLM"/>
    </source>
</evidence>
<sequence length="1322" mass="148032">MDESEKPSGMDQLHQLLLSFQCQRVPFDLISRASEPKLSWSATGEIEQIQPHEGGVPQWLLDLREAHQWPFDHDDDVADPEHDGLRLVNDCGVWYFEVQPTDSSEVDEYEQSQEAYASQCVCIFNHAYPCRNTEVLGEEIAARLMPLAKVFLLPLLASVSENDIQDWLLPKESPLYPASFPRKMVNAIDTPTTQGSVAQDRGVEPCLTVVLELIEIISSSSLDAFERLASNIACGDLDERSNAWSGLTLMVLLSSQTAERPRPKALSNFIAKAAASWYPKSTTSPSPMEYLLAIELLPRAQLRTISLPESLRVNTELNVLRGLLLSRIQYYDEASRVLYDAMPAAISHWGIASFQVGIVAAESANCYNMLRKEDVANTIATRCLAARSTPELIGRQDWFYLSLYLVDSLIGSGKYGEAKSILEHLISQRPITPAIHMMGCLRLSKIRRRVSAESGTIEFYHFLREGLGLLGQVPSALREEYLEEAACSLSAAVATTQGSLEAQETLIDDINALIGQAGLRESPAQKRYAQAQLEFKQRTLRQEDSIVSGFGIPRVDSITLADDAAGRALTTSSSIIDGTTTCIATEKVFSIPYGRIESFITRPEVQKRIDLLNIDCDDHMHVYCIHGEAGIGKTAFVTDLVQTLPFSCPAVIWIQDGPLDEICDNLRKCAMQLELQAVGSSTPVCQDQALEQLFKWFQDPKTLASDKPWLLVFDGIENEQVLDQIWPHGGRFGNVIVTTRKGPSLPITSDIRFIKMEQLDLTKATQLASYYLPNSEILRRTSGISPRTYKTKDLHSLVNLLDCHPAAIKPAASLISRDGMSIRDFISAFKQVQASYLSLPAMNEIRRQPNHSLPLITIWLSQSHESDHLMNVISLLSGLEIEERFLWPNDELIKTNDYPRTVEDFEMMMDQLLESTLIWRSRGHTLCTSTTVQAILRGRMNSKSFSDAYCRALLLLHHSWPCKFEALLWTDSSLSTHTTCSDLWPHVFSLTELLHLLAQRSFNSDMPMLTNPSCAIMCNDYHNANLFLGLAIDNLDESVLEQGVSGRISLKLARQRCILSHHRGRLAYRQRLHQEAKAHFRRSFVIAVQELQPGSEDYWVIQATAHQGLGDVHRKTDDFEAAIVSYEMSIKALIHVEEKYRRHLSAARIRLGLSLLLNEQPEAAESVLEQARPPSSAASVHGDMPNLSRNLPLFLGLAIAKLVQNKAEESLQLALECQSNSPPPFVFHLVMSISYGHLSKFGPALEHLDRARMAFGSSGTFSAELGLLRQQKHAFNLMRQGTWGSLELQTFLGGWGHFFDEPGFLNMHFFATHVISYLSRNL</sequence>
<dbReference type="EMBL" id="GG698900">
    <property type="protein sequence ID" value="EEU44437.1"/>
    <property type="molecule type" value="Genomic_DNA"/>
</dbReference>
<organism evidence="1 2">
    <name type="scientific">Fusarium vanettenii (strain ATCC MYA-4622 / CBS 123669 / FGSC 9596 / NRRL 45880 / 77-13-4)</name>
    <name type="common">Fusarium solani subsp. pisi</name>
    <dbReference type="NCBI Taxonomy" id="660122"/>
    <lineage>
        <taxon>Eukaryota</taxon>
        <taxon>Fungi</taxon>
        <taxon>Dikarya</taxon>
        <taxon>Ascomycota</taxon>
        <taxon>Pezizomycotina</taxon>
        <taxon>Sordariomycetes</taxon>
        <taxon>Hypocreomycetidae</taxon>
        <taxon>Hypocreales</taxon>
        <taxon>Nectriaceae</taxon>
        <taxon>Fusarium</taxon>
        <taxon>Fusarium solani species complex</taxon>
        <taxon>Fusarium vanettenii</taxon>
    </lineage>
</organism>
<dbReference type="SUPFAM" id="SSF52540">
    <property type="entry name" value="P-loop containing nucleoside triphosphate hydrolases"/>
    <property type="match status" value="1"/>
</dbReference>
<name>C7YUM9_FUSV7</name>
<dbReference type="InParanoid" id="C7YUM9"/>
<dbReference type="InterPro" id="IPR027417">
    <property type="entry name" value="P-loop_NTPase"/>
</dbReference>
<dbReference type="eggNOG" id="ENOG502RKKR">
    <property type="taxonomic scope" value="Eukaryota"/>
</dbReference>
<gene>
    <name evidence="1" type="ORF">NECHADRAFT_84978</name>
</gene>
<proteinExistence type="predicted"/>
<keyword evidence="2" id="KW-1185">Reference proteome</keyword>
<dbReference type="HOGENOM" id="CLU_259768_0_0_1"/>
<dbReference type="Gene3D" id="3.40.50.300">
    <property type="entry name" value="P-loop containing nucleotide triphosphate hydrolases"/>
    <property type="match status" value="1"/>
</dbReference>
<dbReference type="Gene3D" id="1.25.40.10">
    <property type="entry name" value="Tetratricopeptide repeat domain"/>
    <property type="match status" value="1"/>
</dbReference>
<accession>C7YUM9</accession>
<protein>
    <recommendedName>
        <fullName evidence="3">NB-ARC domain-containing protein</fullName>
    </recommendedName>
</protein>
<reference evidence="1 2" key="1">
    <citation type="journal article" date="2009" name="PLoS Genet.">
        <title>The genome of Nectria haematococca: contribution of supernumerary chromosomes to gene expansion.</title>
        <authorList>
            <person name="Coleman J.J."/>
            <person name="Rounsley S.D."/>
            <person name="Rodriguez-Carres M."/>
            <person name="Kuo A."/>
            <person name="Wasmann C.C."/>
            <person name="Grimwood J."/>
            <person name="Schmutz J."/>
            <person name="Taga M."/>
            <person name="White G.J."/>
            <person name="Zhou S."/>
            <person name="Schwartz D.C."/>
            <person name="Freitag M."/>
            <person name="Ma L.J."/>
            <person name="Danchin E.G."/>
            <person name="Henrissat B."/>
            <person name="Coutinho P.M."/>
            <person name="Nelson D.R."/>
            <person name="Straney D."/>
            <person name="Napoli C.A."/>
            <person name="Barker B.M."/>
            <person name="Gribskov M."/>
            <person name="Rep M."/>
            <person name="Kroken S."/>
            <person name="Molnar I."/>
            <person name="Rensing C."/>
            <person name="Kennell J.C."/>
            <person name="Zamora J."/>
            <person name="Farman M.L."/>
            <person name="Selker E.U."/>
            <person name="Salamov A."/>
            <person name="Shapiro H."/>
            <person name="Pangilinan J."/>
            <person name="Lindquist E."/>
            <person name="Lamers C."/>
            <person name="Grigoriev I.V."/>
            <person name="Geiser D.M."/>
            <person name="Covert S.F."/>
            <person name="Temporini E."/>
            <person name="Vanetten H.D."/>
        </authorList>
    </citation>
    <scope>NUCLEOTIDE SEQUENCE [LARGE SCALE GENOMIC DNA]</scope>
    <source>
        <strain evidence="2">ATCC MYA-4622 / CBS 123669 / FGSC 9596 / NRRL 45880 / 77-13-4</strain>
    </source>
</reference>
<evidence type="ECO:0000313" key="1">
    <source>
        <dbReference type="EMBL" id="EEU44437.1"/>
    </source>
</evidence>
<dbReference type="KEGG" id="nhe:NECHADRAFT_84978"/>
<dbReference type="STRING" id="660122.C7YUM9"/>
<dbReference type="SUPFAM" id="SSF48452">
    <property type="entry name" value="TPR-like"/>
    <property type="match status" value="1"/>
</dbReference>
<dbReference type="RefSeq" id="XP_003050150.1">
    <property type="nucleotide sequence ID" value="XM_003050104.1"/>
</dbReference>
<dbReference type="VEuPathDB" id="FungiDB:NECHADRAFT_84978"/>